<name>B1H0P4_ENDTX</name>
<evidence type="ECO:0000313" key="2">
    <source>
        <dbReference type="EMBL" id="BAG14076.1"/>
    </source>
</evidence>
<dbReference type="GO" id="GO:0004029">
    <property type="term" value="F:aldehyde dehydrogenase (NAD+) activity"/>
    <property type="evidence" value="ECO:0007669"/>
    <property type="project" value="TreeGrafter"/>
</dbReference>
<dbReference type="HOGENOM" id="CLU_007383_6_1_0"/>
<reference evidence="3" key="1">
    <citation type="journal article" date="2008" name="Proc. Natl. Acad. Sci. U.S.A.">
        <title>Complete genome of the uncultured termite group 1 bacteria in a single host protist cell.</title>
        <authorList>
            <person name="Hongoh Y."/>
            <person name="Sharma V.K."/>
            <person name="Prakash T."/>
            <person name="Noda S."/>
            <person name="Taylor T.D."/>
            <person name="Kudo T."/>
            <person name="Sakaki Y."/>
            <person name="Toyoda A."/>
            <person name="Hattori M."/>
            <person name="Ohkuma M."/>
        </authorList>
    </citation>
    <scope>NUCLEOTIDE SEQUENCE [LARGE SCALE GENOMIC DNA]</scope>
    <source>
        <strain evidence="3">Rs-D17 genomovar Ri2008</strain>
    </source>
</reference>
<proteinExistence type="predicted"/>
<dbReference type="GO" id="GO:0005737">
    <property type="term" value="C:cytoplasm"/>
    <property type="evidence" value="ECO:0007669"/>
    <property type="project" value="TreeGrafter"/>
</dbReference>
<dbReference type="Pfam" id="PF01370">
    <property type="entry name" value="Epimerase"/>
    <property type="match status" value="1"/>
</dbReference>
<dbReference type="InterPro" id="IPR036291">
    <property type="entry name" value="NAD(P)-bd_dom_sf"/>
</dbReference>
<feature type="domain" description="NAD-dependent epimerase/dehydratase" evidence="1">
    <location>
        <begin position="3"/>
        <end position="219"/>
    </location>
</feature>
<gene>
    <name evidence="2" type="ordered locus">TGRD_583</name>
</gene>
<dbReference type="STRING" id="471821.TGRD_593"/>
<organism evidence="2 3">
    <name type="scientific">Endomicrobium trichonymphae</name>
    <dbReference type="NCBI Taxonomy" id="1408204"/>
    <lineage>
        <taxon>Bacteria</taxon>
        <taxon>Pseudomonadati</taxon>
        <taxon>Elusimicrobiota</taxon>
        <taxon>Endomicrobiia</taxon>
        <taxon>Endomicrobiales</taxon>
        <taxon>Endomicrobiaceae</taxon>
        <taxon>Candidatus Endomicrobiellum</taxon>
    </lineage>
</organism>
<dbReference type="Gene3D" id="3.40.50.720">
    <property type="entry name" value="NAD(P)-binding Rossmann-like Domain"/>
    <property type="match status" value="1"/>
</dbReference>
<dbReference type="PANTHER" id="PTHR48079">
    <property type="entry name" value="PROTEIN YEEZ"/>
    <property type="match status" value="1"/>
</dbReference>
<dbReference type="Proteomes" id="UP000001691">
    <property type="component" value="Chromosome"/>
</dbReference>
<dbReference type="InterPro" id="IPR001509">
    <property type="entry name" value="Epimerase_deHydtase"/>
</dbReference>
<dbReference type="KEGG" id="rsd:TGRD_583"/>
<dbReference type="SUPFAM" id="SSF51735">
    <property type="entry name" value="NAD(P)-binding Rossmann-fold domains"/>
    <property type="match status" value="1"/>
</dbReference>
<evidence type="ECO:0000313" key="3">
    <source>
        <dbReference type="Proteomes" id="UP000001691"/>
    </source>
</evidence>
<protein>
    <submittedName>
        <fullName evidence="2">Uncharacterized NAD(P)-dependent reductase</fullName>
    </submittedName>
</protein>
<dbReference type="PANTHER" id="PTHR48079:SF6">
    <property type="entry name" value="NAD(P)-BINDING DOMAIN-CONTAINING PROTEIN-RELATED"/>
    <property type="match status" value="1"/>
</dbReference>
<dbReference type="AlphaFoldDB" id="B1H0P4"/>
<dbReference type="PATRIC" id="fig|471821.5.peg.979"/>
<evidence type="ECO:0000259" key="1">
    <source>
        <dbReference type="Pfam" id="PF01370"/>
    </source>
</evidence>
<sequence>MRVLVTGANGFVGSHIVETLLEVKHSVMCAVRKASNLRWLENLSVEYKYGDLDDRKFSETIVKDVDGVIHCAGIVRAMSMDEYFKANAENTKNLCEAVLKVSPGLKKFIFISSQAAMGPSVAGGVKKVTDKNNPVSDYGLSKLVAESEVKKNLCGKVPYTILRPAVIYGPRDKDIFIFFNLVHKHLRLTTMTKRFLQLIYVKDVANAVTSCLENKKTDNNTYYLANSTVYTWSEIGKIISSSADVKTIPLPVADFVFKFAAIAAGSLSYITKKPTVLNRQKIVEMLQQYWTADTEPAENDLNIEFTSLEVASEITYNWYLSNKFF</sequence>
<dbReference type="InterPro" id="IPR051783">
    <property type="entry name" value="NAD(P)-dependent_oxidoreduct"/>
</dbReference>
<keyword evidence="3" id="KW-1185">Reference proteome</keyword>
<accession>B1H0P4</accession>
<dbReference type="EMBL" id="AP009510">
    <property type="protein sequence ID" value="BAG14076.1"/>
    <property type="molecule type" value="Genomic_DNA"/>
</dbReference>
<dbReference type="RefSeq" id="WP_015423600.1">
    <property type="nucleotide sequence ID" value="NC_020419.1"/>
</dbReference>